<keyword evidence="8" id="KW-1185">Reference proteome</keyword>
<dbReference type="HOGENOM" id="CLU_035307_0_1_6"/>
<dbReference type="InterPro" id="IPR018385">
    <property type="entry name" value="C4_dicarb_anaerob_car-like"/>
</dbReference>
<feature type="transmembrane region" description="Helical" evidence="6">
    <location>
        <begin position="258"/>
        <end position="279"/>
    </location>
</feature>
<keyword evidence="5 6" id="KW-0472">Membrane</keyword>
<protein>
    <submittedName>
        <fullName evidence="7">C4-dicarboxylate anaerobic carrier</fullName>
    </submittedName>
</protein>
<evidence type="ECO:0000256" key="2">
    <source>
        <dbReference type="ARBA" id="ARBA00022475"/>
    </source>
</evidence>
<dbReference type="Pfam" id="PF03606">
    <property type="entry name" value="DcuC"/>
    <property type="match status" value="1"/>
</dbReference>
<name>K7AWR8_9ALTE</name>
<evidence type="ECO:0000256" key="1">
    <source>
        <dbReference type="ARBA" id="ARBA00004651"/>
    </source>
</evidence>
<feature type="transmembrane region" description="Helical" evidence="6">
    <location>
        <begin position="179"/>
        <end position="198"/>
    </location>
</feature>
<dbReference type="STRING" id="1129794.C427_1438"/>
<feature type="transmembrane region" description="Helical" evidence="6">
    <location>
        <begin position="128"/>
        <end position="147"/>
    </location>
</feature>
<evidence type="ECO:0000256" key="5">
    <source>
        <dbReference type="ARBA" id="ARBA00023136"/>
    </source>
</evidence>
<feature type="transmembrane region" description="Helical" evidence="6">
    <location>
        <begin position="218"/>
        <end position="237"/>
    </location>
</feature>
<dbReference type="GO" id="GO:0005886">
    <property type="term" value="C:plasma membrane"/>
    <property type="evidence" value="ECO:0007669"/>
    <property type="project" value="UniProtKB-SubCell"/>
</dbReference>
<evidence type="ECO:0000256" key="6">
    <source>
        <dbReference type="SAM" id="Phobius"/>
    </source>
</evidence>
<reference evidence="7 8" key="1">
    <citation type="journal article" date="2013" name="Genome Announc.">
        <title>Complete Genome Sequence of Glaciecola psychrophila Strain 170T.</title>
        <authorList>
            <person name="Yin J."/>
            <person name="Chen J."/>
            <person name="Liu G."/>
            <person name="Yu Y."/>
            <person name="Song L."/>
            <person name="Wang X."/>
            <person name="Qu X."/>
        </authorList>
    </citation>
    <scope>NUCLEOTIDE SEQUENCE [LARGE SCALE GENOMIC DNA]</scope>
    <source>
        <strain evidence="7 8">170</strain>
    </source>
</reference>
<evidence type="ECO:0000256" key="4">
    <source>
        <dbReference type="ARBA" id="ARBA00022989"/>
    </source>
</evidence>
<organism evidence="7 8">
    <name type="scientific">Paraglaciecola psychrophila 170</name>
    <dbReference type="NCBI Taxonomy" id="1129794"/>
    <lineage>
        <taxon>Bacteria</taxon>
        <taxon>Pseudomonadati</taxon>
        <taxon>Pseudomonadota</taxon>
        <taxon>Gammaproteobacteria</taxon>
        <taxon>Alteromonadales</taxon>
        <taxon>Alteromonadaceae</taxon>
        <taxon>Paraglaciecola</taxon>
    </lineage>
</organism>
<dbReference type="eggNOG" id="COG1288">
    <property type="taxonomic scope" value="Bacteria"/>
</dbReference>
<dbReference type="Proteomes" id="UP000011864">
    <property type="component" value="Chromosome"/>
</dbReference>
<dbReference type="InterPro" id="IPR051679">
    <property type="entry name" value="DASS-Related_Transporters"/>
</dbReference>
<evidence type="ECO:0000313" key="8">
    <source>
        <dbReference type="Proteomes" id="UP000011864"/>
    </source>
</evidence>
<accession>K7AWR8</accession>
<keyword evidence="3 6" id="KW-0812">Transmembrane</keyword>
<feature type="transmembrane region" description="Helical" evidence="6">
    <location>
        <begin position="291"/>
        <end position="310"/>
    </location>
</feature>
<gene>
    <name evidence="7" type="ORF">C427_1438</name>
</gene>
<dbReference type="KEGG" id="gps:C427_1438"/>
<evidence type="ECO:0000313" key="7">
    <source>
        <dbReference type="EMBL" id="AGH43547.1"/>
    </source>
</evidence>
<dbReference type="EMBL" id="CP003837">
    <property type="protein sequence ID" value="AGH43547.1"/>
    <property type="molecule type" value="Genomic_DNA"/>
</dbReference>
<sequence>MNKQNDTSQSKQDDQHTSLNPLIILLGILVLATTMTYFIESGSYQRQGKNVVPDSYQQIEKEISIKALLRVSAQDTEKAHPVSLTDMLMTIPEGLERGAGLIFMVLIIGGMFGILNKSGAIDAGLEKLLSLVKGNIKLLVVVLMTVFSMGSTFLGLASEYLLIIPLMVAMAVRLGQPRIIGFALVTVSVKIGYLASVTNPLPLTIAQPLVGLQIFSGAEIRFLFYLVFLAIGIIFMLKMVSRHAGEAVTFAELTTCKLSIRHSALLFTLVTSIAFLVYASNHWQWKHHAFSAYYIGVCIFMSIVSGLGANKAADAFVYGMKKVLLASFLIGVASAVAVALEKGQILDSVVHSLVSLIGNSGPTASANGMFFAQLMLDFLIPSTSGQAAVSMPIMGPIGQLSGVSAQTTVVAFLFGNGITNMLTPTSGTLLAYLATAQISWTQWAKFIFPLWLIFIVTSVILLTLAVNFGF</sequence>
<dbReference type="PATRIC" id="fig|1129794.4.peg.1423"/>
<feature type="transmembrane region" description="Helical" evidence="6">
    <location>
        <begin position="446"/>
        <end position="468"/>
    </location>
</feature>
<feature type="transmembrane region" description="Helical" evidence="6">
    <location>
        <begin position="21"/>
        <end position="39"/>
    </location>
</feature>
<proteinExistence type="predicted"/>
<feature type="transmembrane region" description="Helical" evidence="6">
    <location>
        <begin position="98"/>
        <end position="116"/>
    </location>
</feature>
<keyword evidence="2" id="KW-1003">Cell membrane</keyword>
<dbReference type="PANTHER" id="PTHR43652:SF2">
    <property type="entry name" value="BASIC AMINO ACID ANTIPORTER YFCC-RELATED"/>
    <property type="match status" value="1"/>
</dbReference>
<dbReference type="PANTHER" id="PTHR43652">
    <property type="entry name" value="BASIC AMINO ACID ANTIPORTER YFCC-RELATED"/>
    <property type="match status" value="1"/>
</dbReference>
<dbReference type="AlphaFoldDB" id="K7AWR8"/>
<feature type="transmembrane region" description="Helical" evidence="6">
    <location>
        <begin position="409"/>
        <end position="434"/>
    </location>
</feature>
<evidence type="ECO:0000256" key="3">
    <source>
        <dbReference type="ARBA" id="ARBA00022692"/>
    </source>
</evidence>
<keyword evidence="4 6" id="KW-1133">Transmembrane helix</keyword>
<dbReference type="OrthoDB" id="255482at2"/>
<dbReference type="RefSeq" id="WP_007641837.1">
    <property type="nucleotide sequence ID" value="NC_020514.1"/>
</dbReference>
<feature type="transmembrane region" description="Helical" evidence="6">
    <location>
        <begin position="322"/>
        <end position="340"/>
    </location>
</feature>
<comment type="subcellular location">
    <subcellularLocation>
        <location evidence="1">Cell membrane</location>
        <topology evidence="1">Multi-pass membrane protein</topology>
    </subcellularLocation>
</comment>